<dbReference type="InterPro" id="IPR055247">
    <property type="entry name" value="InsJ-like_HTH"/>
</dbReference>
<feature type="domain" description="Insertion element IS150 protein InsJ-like helix-turn-helix" evidence="1">
    <location>
        <begin position="113"/>
        <end position="146"/>
    </location>
</feature>
<evidence type="ECO:0000313" key="2">
    <source>
        <dbReference type="EMBL" id="MRX70298.1"/>
    </source>
</evidence>
<reference evidence="2 5" key="2">
    <citation type="submission" date="2019-11" db="EMBL/GenBank/DDBJ databases">
        <title>Flavobacterium resistens genome.</title>
        <authorList>
            <person name="Wilson V.M."/>
            <person name="Newman J.D."/>
        </authorList>
    </citation>
    <scope>NUCLEOTIDE SEQUENCE [LARGE SCALE GENOMIC DNA]</scope>
    <source>
        <strain evidence="2 5">DSM 19382</strain>
    </source>
</reference>
<dbReference type="Gene3D" id="1.10.10.60">
    <property type="entry name" value="Homeodomain-like"/>
    <property type="match status" value="1"/>
</dbReference>
<gene>
    <name evidence="2" type="ORF">GJU42_20170</name>
    <name evidence="3" type="ORF">SAMN06265349_101698</name>
</gene>
<organism evidence="3 4">
    <name type="scientific">Flavobacterium resistens</name>
    <dbReference type="NCBI Taxonomy" id="443612"/>
    <lineage>
        <taxon>Bacteria</taxon>
        <taxon>Pseudomonadati</taxon>
        <taxon>Bacteroidota</taxon>
        <taxon>Flavobacteriia</taxon>
        <taxon>Flavobacteriales</taxon>
        <taxon>Flavobacteriaceae</taxon>
        <taxon>Flavobacterium</taxon>
    </lineage>
</organism>
<dbReference type="OrthoDB" id="1444218at2"/>
<dbReference type="AlphaFoldDB" id="A0A521B5D4"/>
<proteinExistence type="predicted"/>
<dbReference type="SUPFAM" id="SSF46689">
    <property type="entry name" value="Homeodomain-like"/>
    <property type="match status" value="1"/>
</dbReference>
<keyword evidence="5" id="KW-1185">Reference proteome</keyword>
<dbReference type="Pfam" id="PF13518">
    <property type="entry name" value="HTH_28"/>
    <property type="match status" value="1"/>
</dbReference>
<dbReference type="RefSeq" id="WP_142449362.1">
    <property type="nucleotide sequence ID" value="NZ_FXTA01000001.1"/>
</dbReference>
<evidence type="ECO:0000313" key="5">
    <source>
        <dbReference type="Proteomes" id="UP000468990"/>
    </source>
</evidence>
<reference evidence="3 4" key="1">
    <citation type="submission" date="2017-05" db="EMBL/GenBank/DDBJ databases">
        <authorList>
            <person name="Varghese N."/>
            <person name="Submissions S."/>
        </authorList>
    </citation>
    <scope>NUCLEOTIDE SEQUENCE [LARGE SCALE GENOMIC DNA]</scope>
    <source>
        <strain evidence="3 4">DSM 19382</strain>
    </source>
</reference>
<evidence type="ECO:0000259" key="1">
    <source>
        <dbReference type="Pfam" id="PF13518"/>
    </source>
</evidence>
<protein>
    <recommendedName>
        <fullName evidence="1">Insertion element IS150 protein InsJ-like helix-turn-helix domain-containing protein</fullName>
    </recommendedName>
</protein>
<evidence type="ECO:0000313" key="3">
    <source>
        <dbReference type="EMBL" id="SMO42285.1"/>
    </source>
</evidence>
<dbReference type="Gene3D" id="3.90.75.20">
    <property type="match status" value="1"/>
</dbReference>
<sequence>MEFRNHPLIAGLRINEDGTEIYYQGVLLKPFVNDKNRKNPTLKVNFINKAHSVSKLVCEAWNGLRANTGLRVSKINDLADNHYSNLEWKEGSSNGVGVFKQKLKLEDTEEITELIKSNKPIKEIASAYGVHDATIYRIKRKYDQNKEDQ</sequence>
<dbReference type="Proteomes" id="UP000468990">
    <property type="component" value="Unassembled WGS sequence"/>
</dbReference>
<dbReference type="EMBL" id="FXTA01000001">
    <property type="protein sequence ID" value="SMO42285.1"/>
    <property type="molecule type" value="Genomic_DNA"/>
</dbReference>
<dbReference type="EMBL" id="WKKG01000012">
    <property type="protein sequence ID" value="MRX70298.1"/>
    <property type="molecule type" value="Genomic_DNA"/>
</dbReference>
<evidence type="ECO:0000313" key="4">
    <source>
        <dbReference type="Proteomes" id="UP000317289"/>
    </source>
</evidence>
<dbReference type="Proteomes" id="UP000317289">
    <property type="component" value="Unassembled WGS sequence"/>
</dbReference>
<dbReference type="InterPro" id="IPR009057">
    <property type="entry name" value="Homeodomain-like_sf"/>
</dbReference>
<accession>A0A521B5D4</accession>
<name>A0A521B5D4_9FLAO</name>